<feature type="binding site" evidence="3">
    <location>
        <position position="316"/>
    </location>
    <ligand>
        <name>Zn(2+)</name>
        <dbReference type="ChEBI" id="CHEBI:29105"/>
    </ligand>
</feature>
<dbReference type="InterPro" id="IPR004881">
    <property type="entry name" value="Ribosome_biogen_GTPase_RsgA"/>
</dbReference>
<dbReference type="PATRIC" id="fig|1129367.4.peg.5023"/>
<dbReference type="InterPro" id="IPR027417">
    <property type="entry name" value="P-loop_NTPase"/>
</dbReference>
<dbReference type="GO" id="GO:0005737">
    <property type="term" value="C:cytoplasm"/>
    <property type="evidence" value="ECO:0007669"/>
    <property type="project" value="UniProtKB-SubCell"/>
</dbReference>
<keyword evidence="3" id="KW-0862">Zinc</keyword>
<dbReference type="Gene3D" id="3.40.50.300">
    <property type="entry name" value="P-loop containing nucleotide triphosphate hydrolases"/>
    <property type="match status" value="1"/>
</dbReference>
<name>A0A0F6A5S6_9GAMM</name>
<sequence length="367" mass="41081">MAYTPIIRNNSSREFTDMAKRKKLSHGQSRRIKANQQKRLAKAKHSETAELQWQSDNLGPTEPAIVVSRFGQHADIEVEGGEVLRCNIRRTVNSLVCGDNVIFRRAKVSEGDLAGVIEAVEERRTQLTRPDFYDGVKVVAANIDQILMVSAVVPEFTPQIIDRYLVACEDMGIEPILLLNKIDLLDPEGLEYVDEVLDIYRELGYRVLLVSNKSGEGIDELKELLKDKNNIFVGQSGVGKSTLVNTVLPDADILTQEVSENSGLGQHTTTVSKLHHLPSGGNLIDSPGIREFGLWHLDVERVTWCFKEFREFIGGCRFRDCKHLNDPGCLITEAVEQGKISELRFDSYHRILESMADGRAGARAPRV</sequence>
<feature type="domain" description="CP-type G" evidence="5">
    <location>
        <begin position="124"/>
        <end position="292"/>
    </location>
</feature>
<keyword evidence="3" id="KW-0479">Metal-binding</keyword>
<dbReference type="NCBIfam" id="NF008931">
    <property type="entry name" value="PRK12288.1"/>
    <property type="match status" value="1"/>
</dbReference>
<keyword evidence="3" id="KW-0378">Hydrolase</keyword>
<evidence type="ECO:0000256" key="1">
    <source>
        <dbReference type="ARBA" id="ARBA00022741"/>
    </source>
</evidence>
<dbReference type="GO" id="GO:0003924">
    <property type="term" value="F:GTPase activity"/>
    <property type="evidence" value="ECO:0007669"/>
    <property type="project" value="UniProtKB-UniRule"/>
</dbReference>
<comment type="subcellular location">
    <subcellularLocation>
        <location evidence="3">Cytoplasm</location>
    </subcellularLocation>
</comment>
<evidence type="ECO:0000259" key="5">
    <source>
        <dbReference type="PROSITE" id="PS51721"/>
    </source>
</evidence>
<gene>
    <name evidence="3" type="primary">rsgA</name>
    <name evidence="6" type="ORF">N479_23550</name>
</gene>
<evidence type="ECO:0000313" key="7">
    <source>
        <dbReference type="Proteomes" id="UP000033434"/>
    </source>
</evidence>
<dbReference type="NCBIfam" id="TIGR00157">
    <property type="entry name" value="ribosome small subunit-dependent GTPase A"/>
    <property type="match status" value="1"/>
</dbReference>
<feature type="binding site" evidence="3">
    <location>
        <position position="329"/>
    </location>
    <ligand>
        <name>Zn(2+)</name>
        <dbReference type="ChEBI" id="CHEBI:29105"/>
    </ligand>
</feature>
<feature type="binding site" evidence="3">
    <location>
        <position position="323"/>
    </location>
    <ligand>
        <name>Zn(2+)</name>
        <dbReference type="ChEBI" id="CHEBI:29105"/>
    </ligand>
</feature>
<accession>A0A0F6A5S6</accession>
<dbReference type="Proteomes" id="UP000033434">
    <property type="component" value="Unassembled WGS sequence"/>
</dbReference>
<keyword evidence="1 3" id="KW-0547">Nucleotide-binding</keyword>
<comment type="cofactor">
    <cofactor evidence="3">
        <name>Zn(2+)</name>
        <dbReference type="ChEBI" id="CHEBI:29105"/>
    </cofactor>
    <text evidence="3">Binds 1 zinc ion per subunit.</text>
</comment>
<dbReference type="GO" id="GO:0046872">
    <property type="term" value="F:metal ion binding"/>
    <property type="evidence" value="ECO:0007669"/>
    <property type="project" value="UniProtKB-KW"/>
</dbReference>
<keyword evidence="3" id="KW-0963">Cytoplasm</keyword>
<dbReference type="PROSITE" id="PS50936">
    <property type="entry name" value="ENGC_GTPASE"/>
    <property type="match status" value="1"/>
</dbReference>
<evidence type="ECO:0000256" key="2">
    <source>
        <dbReference type="ARBA" id="ARBA00023134"/>
    </source>
</evidence>
<proteinExistence type="inferred from homology"/>
<comment type="caution">
    <text evidence="6">The sequence shown here is derived from an EMBL/GenBank/DDBJ whole genome shotgun (WGS) entry which is preliminary data.</text>
</comment>
<protein>
    <recommendedName>
        <fullName evidence="3">Small ribosomal subunit biogenesis GTPase RsgA</fullName>
        <ecNumber evidence="3">3.6.1.-</ecNumber>
    </recommendedName>
</protein>
<feature type="binding site" evidence="3">
    <location>
        <begin position="180"/>
        <end position="183"/>
    </location>
    <ligand>
        <name>GTP</name>
        <dbReference type="ChEBI" id="CHEBI:37565"/>
    </ligand>
</feature>
<comment type="similarity">
    <text evidence="3">Belongs to the TRAFAC class YlqF/YawG GTPase family. RsgA subfamily.</text>
</comment>
<dbReference type="InterPro" id="IPR012340">
    <property type="entry name" value="NA-bd_OB-fold"/>
</dbReference>
<keyword evidence="2 3" id="KW-0342">GTP-binding</keyword>
<keyword evidence="3" id="KW-0690">Ribosome biogenesis</keyword>
<dbReference type="SUPFAM" id="SSF52540">
    <property type="entry name" value="P-loop containing nucleoside triphosphate hydrolases"/>
    <property type="match status" value="1"/>
</dbReference>
<reference evidence="6 7" key="1">
    <citation type="journal article" date="2015" name="BMC Genomics">
        <title>Genome mining reveals unlocked bioactive potential of marine Gram-negative bacteria.</title>
        <authorList>
            <person name="Machado H."/>
            <person name="Sonnenschein E.C."/>
            <person name="Melchiorsen J."/>
            <person name="Gram L."/>
        </authorList>
    </citation>
    <scope>NUCLEOTIDE SEQUENCE [LARGE SCALE GENOMIC DNA]</scope>
    <source>
        <strain evidence="6 7">S4054</strain>
    </source>
</reference>
<dbReference type="EMBL" id="AUXW01000193">
    <property type="protein sequence ID" value="KKE81196.1"/>
    <property type="molecule type" value="Genomic_DNA"/>
</dbReference>
<dbReference type="HAMAP" id="MF_01820">
    <property type="entry name" value="GTPase_RsgA"/>
    <property type="match status" value="1"/>
</dbReference>
<dbReference type="EC" id="3.6.1.-" evidence="3"/>
<dbReference type="PANTHER" id="PTHR32120:SF11">
    <property type="entry name" value="SMALL RIBOSOMAL SUBUNIT BIOGENESIS GTPASE RSGA 1, MITOCHONDRIAL-RELATED"/>
    <property type="match status" value="1"/>
</dbReference>
<feature type="binding site" evidence="3">
    <location>
        <position position="321"/>
    </location>
    <ligand>
        <name>Zn(2+)</name>
        <dbReference type="ChEBI" id="CHEBI:29105"/>
    </ligand>
</feature>
<evidence type="ECO:0000259" key="4">
    <source>
        <dbReference type="PROSITE" id="PS50936"/>
    </source>
</evidence>
<comment type="subunit">
    <text evidence="3">Monomer. Associates with 30S ribosomal subunit, binds 16S rRNA.</text>
</comment>
<dbReference type="InterPro" id="IPR030378">
    <property type="entry name" value="G_CP_dom"/>
</dbReference>
<dbReference type="GO" id="GO:0005525">
    <property type="term" value="F:GTP binding"/>
    <property type="evidence" value="ECO:0007669"/>
    <property type="project" value="UniProtKB-UniRule"/>
</dbReference>
<dbReference type="Gene3D" id="2.40.50.140">
    <property type="entry name" value="Nucleic acid-binding proteins"/>
    <property type="match status" value="1"/>
</dbReference>
<dbReference type="InterPro" id="IPR010914">
    <property type="entry name" value="RsgA_GTPase_dom"/>
</dbReference>
<dbReference type="Pfam" id="PF03193">
    <property type="entry name" value="RsgA_GTPase"/>
    <property type="match status" value="1"/>
</dbReference>
<dbReference type="CDD" id="cd01854">
    <property type="entry name" value="YjeQ_EngC"/>
    <property type="match status" value="1"/>
</dbReference>
<dbReference type="GO" id="GO:0042274">
    <property type="term" value="P:ribosomal small subunit biogenesis"/>
    <property type="evidence" value="ECO:0007669"/>
    <property type="project" value="UniProtKB-UniRule"/>
</dbReference>
<comment type="function">
    <text evidence="3">One of several proteins that assist in the late maturation steps of the functional core of the 30S ribosomal subunit. Helps release RbfA from mature subunits. May play a role in the assembly of ribosomal proteins into the subunit. Circularly permuted GTPase that catalyzes slow GTP hydrolysis, GTPase activity is stimulated by the 30S ribosomal subunit.</text>
</comment>
<feature type="domain" description="EngC GTPase" evidence="4">
    <location>
        <begin position="141"/>
        <end position="290"/>
    </location>
</feature>
<keyword evidence="3" id="KW-0699">rRNA-binding</keyword>
<evidence type="ECO:0000313" key="6">
    <source>
        <dbReference type="EMBL" id="KKE81196.1"/>
    </source>
</evidence>
<keyword evidence="3" id="KW-0694">RNA-binding</keyword>
<evidence type="ECO:0000256" key="3">
    <source>
        <dbReference type="HAMAP-Rule" id="MF_01820"/>
    </source>
</evidence>
<feature type="binding site" evidence="3">
    <location>
        <begin position="234"/>
        <end position="242"/>
    </location>
    <ligand>
        <name>GTP</name>
        <dbReference type="ChEBI" id="CHEBI:37565"/>
    </ligand>
</feature>
<dbReference type="AlphaFoldDB" id="A0A0F6A5S6"/>
<organism evidence="6 7">
    <name type="scientific">Pseudoalteromonas luteoviolacea S4054</name>
    <dbReference type="NCBI Taxonomy" id="1129367"/>
    <lineage>
        <taxon>Bacteria</taxon>
        <taxon>Pseudomonadati</taxon>
        <taxon>Pseudomonadota</taxon>
        <taxon>Gammaproteobacteria</taxon>
        <taxon>Alteromonadales</taxon>
        <taxon>Pseudoalteromonadaceae</taxon>
        <taxon>Pseudoalteromonas</taxon>
    </lineage>
</organism>
<dbReference type="PANTHER" id="PTHR32120">
    <property type="entry name" value="SMALL RIBOSOMAL SUBUNIT BIOGENESIS GTPASE RSGA"/>
    <property type="match status" value="1"/>
</dbReference>
<dbReference type="Gene3D" id="1.10.40.50">
    <property type="entry name" value="Probable gtpase engc, domain 3"/>
    <property type="match status" value="1"/>
</dbReference>
<dbReference type="PROSITE" id="PS51721">
    <property type="entry name" value="G_CP"/>
    <property type="match status" value="1"/>
</dbReference>
<dbReference type="GO" id="GO:0019843">
    <property type="term" value="F:rRNA binding"/>
    <property type="evidence" value="ECO:0007669"/>
    <property type="project" value="UniProtKB-KW"/>
</dbReference>